<evidence type="ECO:0000256" key="2">
    <source>
        <dbReference type="PROSITE-ProRule" id="PRU00191"/>
    </source>
</evidence>
<gene>
    <name evidence="5" type="ORF">Zmor_002843</name>
</gene>
<evidence type="ECO:0000256" key="1">
    <source>
        <dbReference type="ARBA" id="ARBA00022999"/>
    </source>
</evidence>
<proteinExistence type="predicted"/>
<dbReference type="Gene3D" id="3.30.505.10">
    <property type="entry name" value="SH2 domain"/>
    <property type="match status" value="1"/>
</dbReference>
<dbReference type="Pfam" id="PF00017">
    <property type="entry name" value="SH2"/>
    <property type="match status" value="1"/>
</dbReference>
<sequence>MDRVLKRVGLSKRTQTETKGPDQGPTEEKTKVRRRRRSKSRRRSSQENKKSRGLFNIDWESVKDCKSCKSRAITRRFCSKRCDNELYRSNSFKFERFIRGSEEASTLGKKISLCDDYSLPVDNVGNKKRPNSIAVPSLAEWNISSPNEEKIEILETYSTPRDSRQQLIQEEVETKCFTSPDREYSQPYTTEGSSEPTSDDDFFGHHISVTKPQELNSPDSIAEAILPQISAQSPNRSDIKRHPSPYYYADLYKNKIEEPKPCPAKVKSEPPQPKSSQDALESKGNYSNQKNKSRKYRKSSSLDNPSLDKPIRARSHSRLKYKKSSSVDTQSTDSRDAPNEAVMPPNRLTSPCACLTPDDGLDDEMTRQRHVYETAFDCRISKSDDDLDQIDKVSNHPVLVQLNNSRENRAGPSVDSNTPQNRRKVTLLCPKPSQEDNNSVGALSQKLQDMHLPVEETSVVSGALSLPLRGYTPSPPSTAPLPTKFHGKELVMNSIRSAPNLPSHPKSRLKDLHLPVKSLRGRSPNSSSGSLQIQRNAFEIEFGNGKLISEFKGRPSQSKDGDQERIFEIKDWPRQELLLLKRGSKGTKENILEFKGRRRRHKYSSTESMTTSSSGGSMESIKSSTSEGNRSTTSSDSRQSSSLSSHSSDSGGSKAYCGTQNSGFLAHANKLHILSPISDKSSQEPISETSDNNRNNNSQKCSPEEAATPETMKVKRRLPQNKNLLNLGFHTGDLEIQGSDSGISIQSREGIKSRFGFTAAELPSQQDFSDLPFDMPKLRRRRMIAQDACTSGSATSVDLRDLPFDMPKLRRRLRIQQSSTESSVSQASSSQSVIEADRQVSSFRPKLTLNLGELDMRQRPGLGLSLVGLGMNLNNPENPSTADVIDVNLPLEKQGWFHGAITRVEAENVLRMLREGSFLVRNSESTKQDYSLSLK</sequence>
<dbReference type="PANTHER" id="PTHR15127">
    <property type="entry name" value="HEAVYWEIGHT, ISOFORM A"/>
    <property type="match status" value="1"/>
</dbReference>
<dbReference type="PRINTS" id="PR00401">
    <property type="entry name" value="SH2DOMAIN"/>
</dbReference>
<feature type="compositionally biased region" description="Basic residues" evidence="3">
    <location>
        <begin position="312"/>
        <end position="323"/>
    </location>
</feature>
<protein>
    <recommendedName>
        <fullName evidence="4">SH2 domain-containing protein</fullName>
    </recommendedName>
</protein>
<feature type="region of interest" description="Disordered" evidence="3">
    <location>
        <begin position="260"/>
        <end position="350"/>
    </location>
</feature>
<feature type="compositionally biased region" description="Basic and acidic residues" evidence="3">
    <location>
        <begin position="14"/>
        <end position="30"/>
    </location>
</feature>
<evidence type="ECO:0000313" key="5">
    <source>
        <dbReference type="EMBL" id="KAJ3639484.1"/>
    </source>
</evidence>
<dbReference type="EMBL" id="JALNTZ010000010">
    <property type="protein sequence ID" value="KAJ3639484.1"/>
    <property type="molecule type" value="Genomic_DNA"/>
</dbReference>
<feature type="region of interest" description="Disordered" evidence="3">
    <location>
        <begin position="1"/>
        <end position="50"/>
    </location>
</feature>
<dbReference type="PROSITE" id="PS50001">
    <property type="entry name" value="SH2"/>
    <property type="match status" value="1"/>
</dbReference>
<dbReference type="PANTHER" id="PTHR15127:SF32">
    <property type="entry name" value="HEAVYWEIGHT, ISOFORM A"/>
    <property type="match status" value="1"/>
</dbReference>
<evidence type="ECO:0000313" key="6">
    <source>
        <dbReference type="Proteomes" id="UP001168821"/>
    </source>
</evidence>
<feature type="region of interest" description="Disordered" evidence="3">
    <location>
        <begin position="678"/>
        <end position="712"/>
    </location>
</feature>
<feature type="region of interest" description="Disordered" evidence="3">
    <location>
        <begin position="178"/>
        <end position="205"/>
    </location>
</feature>
<reference evidence="5" key="1">
    <citation type="journal article" date="2023" name="G3 (Bethesda)">
        <title>Whole genome assemblies of Zophobas morio and Tenebrio molitor.</title>
        <authorList>
            <person name="Kaur S."/>
            <person name="Stinson S.A."/>
            <person name="diCenzo G.C."/>
        </authorList>
    </citation>
    <scope>NUCLEOTIDE SEQUENCE</scope>
    <source>
        <strain evidence="5">QUZm001</strain>
    </source>
</reference>
<feature type="compositionally biased region" description="Low complexity" evidence="3">
    <location>
        <begin position="605"/>
        <end position="653"/>
    </location>
</feature>
<keyword evidence="1 2" id="KW-0727">SH2 domain</keyword>
<keyword evidence="6" id="KW-1185">Reference proteome</keyword>
<feature type="compositionally biased region" description="Basic residues" evidence="3">
    <location>
        <begin position="31"/>
        <end position="43"/>
    </location>
</feature>
<dbReference type="Proteomes" id="UP001168821">
    <property type="component" value="Unassembled WGS sequence"/>
</dbReference>
<dbReference type="InterPro" id="IPR000980">
    <property type="entry name" value="SH2"/>
</dbReference>
<accession>A0AA38HLQ0</accession>
<dbReference type="GO" id="GO:0001784">
    <property type="term" value="F:phosphotyrosine residue binding"/>
    <property type="evidence" value="ECO:0007669"/>
    <property type="project" value="TreeGrafter"/>
</dbReference>
<feature type="region of interest" description="Disordered" evidence="3">
    <location>
        <begin position="590"/>
        <end position="654"/>
    </location>
</feature>
<name>A0AA38HLQ0_9CUCU</name>
<dbReference type="AlphaFoldDB" id="A0AA38HLQ0"/>
<dbReference type="SUPFAM" id="SSF55550">
    <property type="entry name" value="SH2 domain"/>
    <property type="match status" value="1"/>
</dbReference>
<evidence type="ECO:0000256" key="3">
    <source>
        <dbReference type="SAM" id="MobiDB-lite"/>
    </source>
</evidence>
<feature type="domain" description="SH2" evidence="4">
    <location>
        <begin position="896"/>
        <end position="935"/>
    </location>
</feature>
<feature type="compositionally biased region" description="Polar residues" evidence="3">
    <location>
        <begin position="186"/>
        <end position="196"/>
    </location>
</feature>
<dbReference type="InterPro" id="IPR036860">
    <property type="entry name" value="SH2_dom_sf"/>
</dbReference>
<comment type="caution">
    <text evidence="5">The sequence shown here is derived from an EMBL/GenBank/DDBJ whole genome shotgun (WGS) entry which is preliminary data.</text>
</comment>
<evidence type="ECO:0000259" key="4">
    <source>
        <dbReference type="PROSITE" id="PS50001"/>
    </source>
</evidence>
<feature type="compositionally biased region" description="Polar residues" evidence="3">
    <location>
        <begin position="678"/>
        <end position="701"/>
    </location>
</feature>
<organism evidence="5 6">
    <name type="scientific">Zophobas morio</name>
    <dbReference type="NCBI Taxonomy" id="2755281"/>
    <lineage>
        <taxon>Eukaryota</taxon>
        <taxon>Metazoa</taxon>
        <taxon>Ecdysozoa</taxon>
        <taxon>Arthropoda</taxon>
        <taxon>Hexapoda</taxon>
        <taxon>Insecta</taxon>
        <taxon>Pterygota</taxon>
        <taxon>Neoptera</taxon>
        <taxon>Endopterygota</taxon>
        <taxon>Coleoptera</taxon>
        <taxon>Polyphaga</taxon>
        <taxon>Cucujiformia</taxon>
        <taxon>Tenebrionidae</taxon>
        <taxon>Zophobas</taxon>
    </lineage>
</organism>
<dbReference type="InterPro" id="IPR051846">
    <property type="entry name" value="SH2_domain_adapters"/>
</dbReference>